<accession>A0A1W6BYD9</accession>
<dbReference type="EMBL" id="CP020867">
    <property type="protein sequence ID" value="ARJ57111.1"/>
    <property type="molecule type" value="Genomic_DNA"/>
</dbReference>
<dbReference type="RefSeq" id="WP_027305988.1">
    <property type="nucleotide sequence ID" value="NZ_CP020867.1"/>
</dbReference>
<sequence>MNEKFVELICLGNDLTYRKSKIRRNCHYEFRDKDCLNPKLVKNVIKICFDELEPEVIKELLQDLNKEYLSIDEYHQMLKDLSQ</sequence>
<proteinExistence type="predicted"/>
<evidence type="ECO:0000313" key="1">
    <source>
        <dbReference type="EMBL" id="ARJ57111.1"/>
    </source>
</evidence>
<reference evidence="1 2" key="1">
    <citation type="submission" date="2017-04" db="EMBL/GenBank/DDBJ databases">
        <title>Complete genome sequence of the Campylobacter cuniculorum type strain LMG24588.</title>
        <authorList>
            <person name="Miller W.G."/>
            <person name="Yee E."/>
            <person name="Revez J."/>
            <person name="Bono J.L."/>
            <person name="Rossi M."/>
        </authorList>
    </citation>
    <scope>NUCLEOTIDE SEQUENCE [LARGE SCALE GENOMIC DNA]</scope>
    <source>
        <strain evidence="1 2">LMG 24588</strain>
    </source>
</reference>
<organism evidence="1 2">
    <name type="scientific">Campylobacter cuniculorum DSM 23162 = LMG 24588</name>
    <dbReference type="NCBI Taxonomy" id="1121267"/>
    <lineage>
        <taxon>Bacteria</taxon>
        <taxon>Pseudomonadati</taxon>
        <taxon>Campylobacterota</taxon>
        <taxon>Epsilonproteobacteria</taxon>
        <taxon>Campylobacterales</taxon>
        <taxon>Campylobacteraceae</taxon>
        <taxon>Campylobacter</taxon>
    </lineage>
</organism>
<dbReference type="AlphaFoldDB" id="A0A1W6BYD9"/>
<protein>
    <submittedName>
        <fullName evidence="1">Uncharacterized protein</fullName>
    </submittedName>
</protein>
<dbReference type="KEGG" id="ccun:CCUN_1528"/>
<dbReference type="STRING" id="1121267.CCUN_1528"/>
<name>A0A1W6BYD9_9BACT</name>
<gene>
    <name evidence="1" type="ORF">CCUN_1528</name>
</gene>
<dbReference type="Proteomes" id="UP000192902">
    <property type="component" value="Chromosome"/>
</dbReference>
<evidence type="ECO:0000313" key="2">
    <source>
        <dbReference type="Proteomes" id="UP000192902"/>
    </source>
</evidence>